<dbReference type="Pfam" id="PF00011">
    <property type="entry name" value="HSP20"/>
    <property type="match status" value="1"/>
</dbReference>
<evidence type="ECO:0000256" key="1">
    <source>
        <dbReference type="ARBA" id="ARBA00023016"/>
    </source>
</evidence>
<keyword evidence="6" id="KW-1185">Reference proteome</keyword>
<evidence type="ECO:0000313" key="5">
    <source>
        <dbReference type="EMBL" id="UOD50529.1"/>
    </source>
</evidence>
<proteinExistence type="inferred from homology"/>
<evidence type="ECO:0000313" key="6">
    <source>
        <dbReference type="Proteomes" id="UP000831607"/>
    </source>
</evidence>
<protein>
    <submittedName>
        <fullName evidence="5">Hsp20 family protein</fullName>
    </submittedName>
</protein>
<dbReference type="InterPro" id="IPR002068">
    <property type="entry name" value="A-crystallin/Hsp20_dom"/>
</dbReference>
<accession>A0ABY4AK13</accession>
<name>A0ABY4AK13_9BURK</name>
<dbReference type="InterPro" id="IPR008978">
    <property type="entry name" value="HSP20-like_chaperone"/>
</dbReference>
<dbReference type="InterPro" id="IPR037913">
    <property type="entry name" value="ACD_IbpA/B"/>
</dbReference>
<evidence type="ECO:0000256" key="2">
    <source>
        <dbReference type="PROSITE-ProRule" id="PRU00285"/>
    </source>
</evidence>
<feature type="domain" description="SHSP" evidence="4">
    <location>
        <begin position="32"/>
        <end position="142"/>
    </location>
</feature>
<keyword evidence="1" id="KW-0346">Stress response</keyword>
<sequence>MNYPFGRNILLSTVGFDRLLNAFNDLEKSVAETKSVTYPPYNILKMGEHDYAIEIAVAGFNSDEIDITVDNNKLTVTGKVAQTSDTEYLHRGIATRDFTREFTLAETVVVRSADMQNGLLVINLQNIVPEASKPKRIEIGARVEPRLVREPKAA</sequence>
<dbReference type="Gene3D" id="2.60.40.790">
    <property type="match status" value="1"/>
</dbReference>
<dbReference type="SUPFAM" id="SSF49764">
    <property type="entry name" value="HSP20-like chaperones"/>
    <property type="match status" value="1"/>
</dbReference>
<evidence type="ECO:0000259" key="4">
    <source>
        <dbReference type="PROSITE" id="PS01031"/>
    </source>
</evidence>
<gene>
    <name evidence="5" type="ORF">DHf2319_00890</name>
</gene>
<dbReference type="Proteomes" id="UP000831607">
    <property type="component" value="Chromosome"/>
</dbReference>
<dbReference type="CDD" id="cd06470">
    <property type="entry name" value="ACD_IbpA-B_like"/>
    <property type="match status" value="1"/>
</dbReference>
<dbReference type="PANTHER" id="PTHR47062:SF1">
    <property type="entry name" value="SMALL HEAT SHOCK PROTEIN IBPA"/>
    <property type="match status" value="1"/>
</dbReference>
<dbReference type="EMBL" id="CP063982">
    <property type="protein sequence ID" value="UOD50529.1"/>
    <property type="molecule type" value="Genomic_DNA"/>
</dbReference>
<evidence type="ECO:0000256" key="3">
    <source>
        <dbReference type="RuleBase" id="RU003616"/>
    </source>
</evidence>
<dbReference type="PROSITE" id="PS01031">
    <property type="entry name" value="SHSP"/>
    <property type="match status" value="1"/>
</dbReference>
<comment type="similarity">
    <text evidence="2 3">Belongs to the small heat shock protein (HSP20) family.</text>
</comment>
<reference evidence="5 6" key="1">
    <citation type="submission" date="2020-11" db="EMBL/GenBank/DDBJ databases">
        <title>Algicoccus daihaiensis sp.nov., isolated from Daihai Lake in Inner Mongolia.</title>
        <authorList>
            <person name="Kai J."/>
        </authorList>
    </citation>
    <scope>NUCLEOTIDE SEQUENCE [LARGE SCALE GENOMIC DNA]</scope>
    <source>
        <strain evidence="6">f23</strain>
    </source>
</reference>
<dbReference type="PANTHER" id="PTHR47062">
    <property type="match status" value="1"/>
</dbReference>
<organism evidence="5 6">
    <name type="scientific">Orrella daihaiensis</name>
    <dbReference type="NCBI Taxonomy" id="2782176"/>
    <lineage>
        <taxon>Bacteria</taxon>
        <taxon>Pseudomonadati</taxon>
        <taxon>Pseudomonadota</taxon>
        <taxon>Betaproteobacteria</taxon>
        <taxon>Burkholderiales</taxon>
        <taxon>Alcaligenaceae</taxon>
        <taxon>Orrella</taxon>
    </lineage>
</organism>
<dbReference type="RefSeq" id="WP_243478933.1">
    <property type="nucleotide sequence ID" value="NZ_CP063982.1"/>
</dbReference>